<dbReference type="AlphaFoldDB" id="A0A914KGR5"/>
<dbReference type="WBParaSite" id="Minc3s00008g00525">
    <property type="protein sequence ID" value="Minc3s00008g00525"/>
    <property type="gene ID" value="Minc3s00008g00525"/>
</dbReference>
<keyword evidence="1" id="KW-1185">Reference proteome</keyword>
<sequence length="91" mass="10371">MCALACAFSISHFLRCQQNDDVHFLPSLTKLVPFVSLRSSCELGFELLPGLIDHEQFHRLLHLCCCLPFLSFLLTSCCRPCCSDPSLRRRL</sequence>
<organism evidence="1 2">
    <name type="scientific">Meloidogyne incognita</name>
    <name type="common">Southern root-knot nematode worm</name>
    <name type="synonym">Oxyuris incognita</name>
    <dbReference type="NCBI Taxonomy" id="6306"/>
    <lineage>
        <taxon>Eukaryota</taxon>
        <taxon>Metazoa</taxon>
        <taxon>Ecdysozoa</taxon>
        <taxon>Nematoda</taxon>
        <taxon>Chromadorea</taxon>
        <taxon>Rhabditida</taxon>
        <taxon>Tylenchina</taxon>
        <taxon>Tylenchomorpha</taxon>
        <taxon>Tylenchoidea</taxon>
        <taxon>Meloidogynidae</taxon>
        <taxon>Meloidogyninae</taxon>
        <taxon>Meloidogyne</taxon>
        <taxon>Meloidogyne incognita group</taxon>
    </lineage>
</organism>
<protein>
    <submittedName>
        <fullName evidence="2">Secreted protein</fullName>
    </submittedName>
</protein>
<proteinExistence type="predicted"/>
<name>A0A914KGR5_MELIC</name>
<reference evidence="2" key="1">
    <citation type="submission" date="2022-11" db="UniProtKB">
        <authorList>
            <consortium name="WormBaseParasite"/>
        </authorList>
    </citation>
    <scope>IDENTIFICATION</scope>
</reference>
<accession>A0A914KGR5</accession>
<evidence type="ECO:0000313" key="2">
    <source>
        <dbReference type="WBParaSite" id="Minc3s00008g00525"/>
    </source>
</evidence>
<dbReference type="Proteomes" id="UP000887563">
    <property type="component" value="Unplaced"/>
</dbReference>
<evidence type="ECO:0000313" key="1">
    <source>
        <dbReference type="Proteomes" id="UP000887563"/>
    </source>
</evidence>